<keyword evidence="3" id="KW-1185">Reference proteome</keyword>
<dbReference type="OrthoDB" id="9814604at2"/>
<sequence length="254" mass="28646">MNFNLYNSVRSIKRYVFLRYEFWRDYFSTGEWELREIGKFVKSDRMSIDVGGNIGVYTYHLHRLSSEVVTFEPNPQYVEVINDLGLRRGRIEAVALSDQSGNVTLRVPKLASGLEDRGMASIEPSVVSDEALSRAIVVPMRRLDEYGFKNVGFIKIDVEGHEEGVLAGALETIRSNKPALLIEIEERHNPGGIKRIETLLATLGYQGFFYEMGKKTSLAGFDIGRLQSAPPDIKAKKDRRSGGYINNFLFVANA</sequence>
<evidence type="ECO:0000313" key="3">
    <source>
        <dbReference type="Proteomes" id="UP000236743"/>
    </source>
</evidence>
<organism evidence="2 3">
    <name type="scientific">Bosea lathyri</name>
    <dbReference type="NCBI Taxonomy" id="1036778"/>
    <lineage>
        <taxon>Bacteria</taxon>
        <taxon>Pseudomonadati</taxon>
        <taxon>Pseudomonadota</taxon>
        <taxon>Alphaproteobacteria</taxon>
        <taxon>Hyphomicrobiales</taxon>
        <taxon>Boseaceae</taxon>
        <taxon>Bosea</taxon>
    </lineage>
</organism>
<dbReference type="PANTHER" id="PTHR34203">
    <property type="entry name" value="METHYLTRANSFERASE, FKBM FAMILY PROTEIN"/>
    <property type="match status" value="1"/>
</dbReference>
<dbReference type="GO" id="GO:0032259">
    <property type="term" value="P:methylation"/>
    <property type="evidence" value="ECO:0007669"/>
    <property type="project" value="UniProtKB-KW"/>
</dbReference>
<gene>
    <name evidence="2" type="ORF">SAMN04488115_107226</name>
</gene>
<evidence type="ECO:0000313" key="2">
    <source>
        <dbReference type="EMBL" id="SEG59980.1"/>
    </source>
</evidence>
<dbReference type="AlphaFoldDB" id="A0A1H6BH12"/>
<dbReference type="Pfam" id="PF05050">
    <property type="entry name" value="Methyltransf_21"/>
    <property type="match status" value="1"/>
</dbReference>
<evidence type="ECO:0000259" key="1">
    <source>
        <dbReference type="Pfam" id="PF05050"/>
    </source>
</evidence>
<accession>A0A1H6BH12</accession>
<dbReference type="Gene3D" id="3.40.50.150">
    <property type="entry name" value="Vaccinia Virus protein VP39"/>
    <property type="match status" value="1"/>
</dbReference>
<reference evidence="2 3" key="1">
    <citation type="submission" date="2016-10" db="EMBL/GenBank/DDBJ databases">
        <authorList>
            <person name="de Groot N.N."/>
        </authorList>
    </citation>
    <scope>NUCLEOTIDE SEQUENCE [LARGE SCALE GENOMIC DNA]</scope>
    <source>
        <strain evidence="2 3">DSM 26656</strain>
    </source>
</reference>
<protein>
    <submittedName>
        <fullName evidence="2">Methyltransferase, FkbM family</fullName>
    </submittedName>
</protein>
<dbReference type="SUPFAM" id="SSF53335">
    <property type="entry name" value="S-adenosyl-L-methionine-dependent methyltransferases"/>
    <property type="match status" value="1"/>
</dbReference>
<keyword evidence="2" id="KW-0489">Methyltransferase</keyword>
<name>A0A1H6BH12_9HYPH</name>
<dbReference type="NCBIfam" id="TIGR01444">
    <property type="entry name" value="fkbM_fam"/>
    <property type="match status" value="1"/>
</dbReference>
<dbReference type="EMBL" id="FNUY01000007">
    <property type="protein sequence ID" value="SEG59980.1"/>
    <property type="molecule type" value="Genomic_DNA"/>
</dbReference>
<dbReference type="GO" id="GO:0008168">
    <property type="term" value="F:methyltransferase activity"/>
    <property type="evidence" value="ECO:0007669"/>
    <property type="project" value="UniProtKB-KW"/>
</dbReference>
<feature type="domain" description="Methyltransferase FkbM" evidence="1">
    <location>
        <begin position="49"/>
        <end position="206"/>
    </location>
</feature>
<proteinExistence type="predicted"/>
<dbReference type="RefSeq" id="WP_103873812.1">
    <property type="nucleotide sequence ID" value="NZ_FNUY01000007.1"/>
</dbReference>
<keyword evidence="2" id="KW-0808">Transferase</keyword>
<dbReference type="PANTHER" id="PTHR34203:SF15">
    <property type="entry name" value="SLL1173 PROTEIN"/>
    <property type="match status" value="1"/>
</dbReference>
<dbReference type="Proteomes" id="UP000236743">
    <property type="component" value="Unassembled WGS sequence"/>
</dbReference>
<dbReference type="InterPro" id="IPR052514">
    <property type="entry name" value="SAM-dependent_MTase"/>
</dbReference>
<dbReference type="InterPro" id="IPR006342">
    <property type="entry name" value="FkbM_mtfrase"/>
</dbReference>
<dbReference type="InterPro" id="IPR029063">
    <property type="entry name" value="SAM-dependent_MTases_sf"/>
</dbReference>